<dbReference type="InParanoid" id="A0A0D2GEW7"/>
<protein>
    <recommendedName>
        <fullName evidence="3">Outer membrane protein beta-barrel domain-containing protein</fullName>
    </recommendedName>
</protein>
<proteinExistence type="predicted"/>
<dbReference type="STRING" id="1429043.X474_13360"/>
<comment type="caution">
    <text evidence="1">The sequence shown here is derived from an EMBL/GenBank/DDBJ whole genome shotgun (WGS) entry which is preliminary data.</text>
</comment>
<evidence type="ECO:0000313" key="1">
    <source>
        <dbReference type="EMBL" id="KIX13467.1"/>
    </source>
</evidence>
<dbReference type="RefSeq" id="WP_044349176.1">
    <property type="nucleotide sequence ID" value="NZ_AZAC01000015.1"/>
</dbReference>
<dbReference type="Proteomes" id="UP000032233">
    <property type="component" value="Unassembled WGS sequence"/>
</dbReference>
<organism evidence="1 2">
    <name type="scientific">Dethiosulfatarculus sandiegensis</name>
    <dbReference type="NCBI Taxonomy" id="1429043"/>
    <lineage>
        <taxon>Bacteria</taxon>
        <taxon>Pseudomonadati</taxon>
        <taxon>Thermodesulfobacteriota</taxon>
        <taxon>Desulfarculia</taxon>
        <taxon>Desulfarculales</taxon>
        <taxon>Desulfarculaceae</taxon>
        <taxon>Dethiosulfatarculus</taxon>
    </lineage>
</organism>
<evidence type="ECO:0008006" key="3">
    <source>
        <dbReference type="Google" id="ProtNLM"/>
    </source>
</evidence>
<dbReference type="Gene3D" id="2.40.128.100">
    <property type="entry name" value="OPCA outer membrane adhesin/invasin"/>
    <property type="match status" value="1"/>
</dbReference>
<keyword evidence="2" id="KW-1185">Reference proteome</keyword>
<dbReference type="GO" id="GO:0004190">
    <property type="term" value="F:aspartic-type endopeptidase activity"/>
    <property type="evidence" value="ECO:0007669"/>
    <property type="project" value="InterPro"/>
</dbReference>
<dbReference type="EMBL" id="AZAC01000015">
    <property type="protein sequence ID" value="KIX13467.1"/>
    <property type="molecule type" value="Genomic_DNA"/>
</dbReference>
<dbReference type="SUPFAM" id="SSF69917">
    <property type="entry name" value="OMPT-like"/>
    <property type="match status" value="1"/>
</dbReference>
<name>A0A0D2GEW7_9BACT</name>
<accession>A0A0D2GEW7</accession>
<evidence type="ECO:0000313" key="2">
    <source>
        <dbReference type="Proteomes" id="UP000032233"/>
    </source>
</evidence>
<dbReference type="AlphaFoldDB" id="A0A0D2GEW7"/>
<dbReference type="OrthoDB" id="5448712at2"/>
<dbReference type="InterPro" id="IPR020080">
    <property type="entry name" value="OM_adhesin/peptidase_omptin"/>
</dbReference>
<sequence>MTRSWVTRKIRFSVFIISLFSLVSIQAGSAFAEKLPDSLLPNFELGVGYQLTHMKYTESGIEEKGFLNGLYLNATWHTPTYGMMLKLEGEVGVGTIDYDGETWGGTPVSSSGDNQLLNLRFALGKDLDISPTAAITPYLGLALRYWNDKQDGSGGYERETTYYYLPIGIELNIKPQDNMRLTFTAEYDFFLSGKNKSHLSDVSPGFNDVDLDQNSGMGFRLAARLVWDMQTIAFTAEPFFRYWDIDESDRALLTFWGQPVSNVVEPDNDTKIFGLRLGVLF</sequence>
<gene>
    <name evidence="1" type="ORF">X474_13360</name>
</gene>
<reference evidence="1 2" key="1">
    <citation type="submission" date="2013-11" db="EMBL/GenBank/DDBJ databases">
        <title>Metagenomic analysis of a methanogenic consortium involved in long chain n-alkane degradation.</title>
        <authorList>
            <person name="Davidova I.A."/>
            <person name="Callaghan A.V."/>
            <person name="Wawrik B."/>
            <person name="Pruitt S."/>
            <person name="Marks C."/>
            <person name="Duncan K.E."/>
            <person name="Suflita J.M."/>
        </authorList>
    </citation>
    <scope>NUCLEOTIDE SEQUENCE [LARGE SCALE GENOMIC DNA]</scope>
    <source>
        <strain evidence="1 2">SPR</strain>
    </source>
</reference>